<evidence type="ECO:0000256" key="1">
    <source>
        <dbReference type="ARBA" id="ARBA00004651"/>
    </source>
</evidence>
<feature type="transmembrane region" description="Helical" evidence="8">
    <location>
        <begin position="335"/>
        <end position="354"/>
    </location>
</feature>
<sequence length="539" mass="59880">MTDRRKIACWLFFAALILIVELVGLTFFYEAMSLQHGGSLAAILLSRSERIVSLFLTAAAILCVAMFPKLQAVEEFAFEHVRSPGSRWGFLALHFLLFTLFVATSNSIYQSGTDPDGARLHMGSALSFFGIGLATYVALALAALPWSVWQKLFRLGRLEIILSLLAGVACLKVGKVTMSAWDRLSEWTFHVVEWLLLLVYPEVVSVHAEKLIGTPAFSEVIAPECSGYQGIGMILVFFTFFLWHFRSRLRFPAALLLLPMGCVAIWLANCLRIALLIIVGDKISPAVAVEGFHSQTGWFFFCVVALGLAVLALNSRWCAKAQEPTSDDELRSPTLLYLLPFLALMAGMILTGMASTDFDWLYPVRIAVAGAALLFFFQEYRKLDWSWSWAAPLTGVAVYIIWILMEQSELSSGAHLKSEVDSLSSTWKGVWLVSRVIGSVIIIPVAEELAFRGYLLRRLVSPDFAHVSRKQMHWPALAISSLLFGLMHQRWLAGTVAGVIYGLLYRHRGNLTDPIVAHSVTNGLIAVHVLLGGSWYLWT</sequence>
<comment type="subcellular location">
    <subcellularLocation>
        <location evidence="1">Cell membrane</location>
        <topology evidence="1">Multi-pass membrane protein</topology>
    </subcellularLocation>
</comment>
<dbReference type="OrthoDB" id="9787923at2"/>
<feature type="transmembrane region" description="Helical" evidence="8">
    <location>
        <begin position="360"/>
        <end position="377"/>
    </location>
</feature>
<dbReference type="GO" id="GO:0005886">
    <property type="term" value="C:plasma membrane"/>
    <property type="evidence" value="ECO:0007669"/>
    <property type="project" value="UniProtKB-SubCell"/>
</dbReference>
<feature type="transmembrane region" description="Helical" evidence="8">
    <location>
        <begin position="255"/>
        <end position="278"/>
    </location>
</feature>
<dbReference type="InterPro" id="IPR014346">
    <property type="entry name" value="Prenyl_protease-related"/>
</dbReference>
<feature type="transmembrane region" description="Helical" evidence="8">
    <location>
        <begin position="88"/>
        <end position="108"/>
    </location>
</feature>
<evidence type="ECO:0000256" key="6">
    <source>
        <dbReference type="ARBA" id="ARBA00022989"/>
    </source>
</evidence>
<feature type="transmembrane region" description="Helical" evidence="8">
    <location>
        <begin position="49"/>
        <end position="67"/>
    </location>
</feature>
<dbReference type="NCBIfam" id="TIGR04162">
    <property type="entry name" value="exo_VPEID"/>
    <property type="match status" value="1"/>
</dbReference>
<dbReference type="InterPro" id="IPR026392">
    <property type="entry name" value="Exo/Archaeosortase_dom"/>
</dbReference>
<keyword evidence="3" id="KW-0645">Protease</keyword>
<feature type="domain" description="CAAX prenyl protease 2/Lysostaphin resistance protein A-like" evidence="9">
    <location>
        <begin position="431"/>
        <end position="523"/>
    </location>
</feature>
<keyword evidence="5" id="KW-0378">Hydrolase</keyword>
<feature type="transmembrane region" description="Helical" evidence="8">
    <location>
        <begin position="226"/>
        <end position="243"/>
    </location>
</feature>
<dbReference type="GO" id="GO:0004175">
    <property type="term" value="F:endopeptidase activity"/>
    <property type="evidence" value="ECO:0007669"/>
    <property type="project" value="UniProtKB-ARBA"/>
</dbReference>
<proteinExistence type="predicted"/>
<dbReference type="Proteomes" id="UP000323917">
    <property type="component" value="Chromosome"/>
</dbReference>
<dbReference type="RefSeq" id="WP_148074430.1">
    <property type="nucleotide sequence ID" value="NZ_CP042913.1"/>
</dbReference>
<dbReference type="NCBIfam" id="TIGR04178">
    <property type="entry name" value="exo_archaeo"/>
    <property type="match status" value="1"/>
</dbReference>
<feature type="transmembrane region" description="Helical" evidence="8">
    <location>
        <begin position="515"/>
        <end position="538"/>
    </location>
</feature>
<name>A0A5B9QAB3_9BACT</name>
<evidence type="ECO:0000256" key="4">
    <source>
        <dbReference type="ARBA" id="ARBA00022692"/>
    </source>
</evidence>
<accession>A0A5B9QAB3</accession>
<dbReference type="InterPro" id="IPR019127">
    <property type="entry name" value="Exosortase"/>
</dbReference>
<keyword evidence="11" id="KW-1185">Reference proteome</keyword>
<dbReference type="AlphaFoldDB" id="A0A5B9QAB3"/>
<dbReference type="InterPro" id="IPR026420">
    <property type="entry name" value="Exo_VPEID"/>
</dbReference>
<evidence type="ECO:0000256" key="8">
    <source>
        <dbReference type="SAM" id="Phobius"/>
    </source>
</evidence>
<evidence type="ECO:0000313" key="11">
    <source>
        <dbReference type="Proteomes" id="UP000323917"/>
    </source>
</evidence>
<dbReference type="Pfam" id="PF09721">
    <property type="entry name" value="Exosortase_EpsH"/>
    <property type="match status" value="1"/>
</dbReference>
<dbReference type="GO" id="GO:0080120">
    <property type="term" value="P:CAAX-box protein maturation"/>
    <property type="evidence" value="ECO:0007669"/>
    <property type="project" value="UniProtKB-ARBA"/>
</dbReference>
<feature type="transmembrane region" description="Helical" evidence="8">
    <location>
        <begin position="476"/>
        <end position="503"/>
    </location>
</feature>
<dbReference type="KEGG" id="bgok:Pr1d_33130"/>
<feature type="transmembrane region" description="Helical" evidence="8">
    <location>
        <begin position="298"/>
        <end position="314"/>
    </location>
</feature>
<dbReference type="NCBIfam" id="TIGR03008">
    <property type="entry name" value="pepcterm_CAAX"/>
    <property type="match status" value="1"/>
</dbReference>
<dbReference type="EMBL" id="CP042913">
    <property type="protein sequence ID" value="QEG36004.1"/>
    <property type="molecule type" value="Genomic_DNA"/>
</dbReference>
<evidence type="ECO:0000256" key="3">
    <source>
        <dbReference type="ARBA" id="ARBA00022670"/>
    </source>
</evidence>
<dbReference type="InterPro" id="IPR003675">
    <property type="entry name" value="Rce1/LyrA-like_dom"/>
</dbReference>
<reference evidence="10 11" key="1">
    <citation type="submission" date="2019-08" db="EMBL/GenBank/DDBJ databases">
        <title>Deep-cultivation of Planctomycetes and their phenomic and genomic characterization uncovers novel biology.</title>
        <authorList>
            <person name="Wiegand S."/>
            <person name="Jogler M."/>
            <person name="Boedeker C."/>
            <person name="Pinto D."/>
            <person name="Vollmers J."/>
            <person name="Rivas-Marin E."/>
            <person name="Kohn T."/>
            <person name="Peeters S.H."/>
            <person name="Heuer A."/>
            <person name="Rast P."/>
            <person name="Oberbeckmann S."/>
            <person name="Bunk B."/>
            <person name="Jeske O."/>
            <person name="Meyerdierks A."/>
            <person name="Storesund J.E."/>
            <person name="Kallscheuer N."/>
            <person name="Luecker S."/>
            <person name="Lage O.M."/>
            <person name="Pohl T."/>
            <person name="Merkel B.J."/>
            <person name="Hornburger P."/>
            <person name="Mueller R.-W."/>
            <person name="Bruemmer F."/>
            <person name="Labrenz M."/>
            <person name="Spormann A.M."/>
            <person name="Op den Camp H."/>
            <person name="Overmann J."/>
            <person name="Amann R."/>
            <person name="Jetten M.S.M."/>
            <person name="Mascher T."/>
            <person name="Medema M.H."/>
            <person name="Devos D.P."/>
            <person name="Kaster A.-K."/>
            <person name="Ovreas L."/>
            <person name="Rohde M."/>
            <person name="Galperin M.Y."/>
            <person name="Jogler C."/>
        </authorList>
    </citation>
    <scope>NUCLEOTIDE SEQUENCE [LARGE SCALE GENOMIC DNA]</scope>
    <source>
        <strain evidence="10 11">Pr1d</strain>
    </source>
</reference>
<feature type="transmembrane region" description="Helical" evidence="8">
    <location>
        <begin position="128"/>
        <end position="148"/>
    </location>
</feature>
<evidence type="ECO:0000313" key="10">
    <source>
        <dbReference type="EMBL" id="QEG36004.1"/>
    </source>
</evidence>
<gene>
    <name evidence="10" type="ORF">Pr1d_33130</name>
</gene>
<evidence type="ECO:0000256" key="5">
    <source>
        <dbReference type="ARBA" id="ARBA00022801"/>
    </source>
</evidence>
<keyword evidence="4 8" id="KW-0812">Transmembrane</keyword>
<evidence type="ECO:0000256" key="2">
    <source>
        <dbReference type="ARBA" id="ARBA00022475"/>
    </source>
</evidence>
<feature type="transmembrane region" description="Helical" evidence="8">
    <location>
        <begin position="389"/>
        <end position="405"/>
    </location>
</feature>
<feature type="transmembrane region" description="Helical" evidence="8">
    <location>
        <begin position="7"/>
        <end position="29"/>
    </location>
</feature>
<evidence type="ECO:0000259" key="9">
    <source>
        <dbReference type="Pfam" id="PF02517"/>
    </source>
</evidence>
<keyword evidence="7 8" id="KW-0472">Membrane</keyword>
<protein>
    <submittedName>
        <fullName evidence="10">Transmembrane exosortase (Exosortase_EpsH)</fullName>
    </submittedName>
</protein>
<dbReference type="Pfam" id="PF02517">
    <property type="entry name" value="Rce1-like"/>
    <property type="match status" value="1"/>
</dbReference>
<keyword evidence="2" id="KW-1003">Cell membrane</keyword>
<organism evidence="10 11">
    <name type="scientific">Bythopirellula goksoeyrii</name>
    <dbReference type="NCBI Taxonomy" id="1400387"/>
    <lineage>
        <taxon>Bacteria</taxon>
        <taxon>Pseudomonadati</taxon>
        <taxon>Planctomycetota</taxon>
        <taxon>Planctomycetia</taxon>
        <taxon>Pirellulales</taxon>
        <taxon>Lacipirellulaceae</taxon>
        <taxon>Bythopirellula</taxon>
    </lineage>
</organism>
<evidence type="ECO:0000256" key="7">
    <source>
        <dbReference type="ARBA" id="ARBA00023136"/>
    </source>
</evidence>
<keyword evidence="6 8" id="KW-1133">Transmembrane helix</keyword>
<dbReference type="GO" id="GO:0006508">
    <property type="term" value="P:proteolysis"/>
    <property type="evidence" value="ECO:0007669"/>
    <property type="project" value="UniProtKB-KW"/>
</dbReference>
<feature type="transmembrane region" description="Helical" evidence="8">
    <location>
        <begin position="160"/>
        <end position="181"/>
    </location>
</feature>